<dbReference type="GO" id="GO:0046872">
    <property type="term" value="F:metal ion binding"/>
    <property type="evidence" value="ECO:0007669"/>
    <property type="project" value="UniProtKB-KW"/>
</dbReference>
<organism evidence="12 13">
    <name type="scientific">Bradyrhizobium rifense</name>
    <dbReference type="NCBI Taxonomy" id="515499"/>
    <lineage>
        <taxon>Bacteria</taxon>
        <taxon>Pseudomonadati</taxon>
        <taxon>Pseudomonadota</taxon>
        <taxon>Alphaproteobacteria</taxon>
        <taxon>Hyphomicrobiales</taxon>
        <taxon>Nitrobacteraceae</taxon>
        <taxon>Bradyrhizobium</taxon>
    </lineage>
</organism>
<dbReference type="AlphaFoldDB" id="A0A5D3KI21"/>
<feature type="domain" description="Cyclic GMP-AMP synthase DncV-like nucleotidyltransferase" evidence="11">
    <location>
        <begin position="1"/>
        <end position="75"/>
    </location>
</feature>
<keyword evidence="3" id="KW-0479">Metal-binding</keyword>
<evidence type="ECO:0000256" key="4">
    <source>
        <dbReference type="ARBA" id="ARBA00022741"/>
    </source>
</evidence>
<accession>A0A5D3KI21</accession>
<dbReference type="Pfam" id="PF21654">
    <property type="entry name" value="DncV-like_NTFase"/>
    <property type="match status" value="1"/>
</dbReference>
<gene>
    <name evidence="12" type="ORF">FXB40_11320</name>
</gene>
<keyword evidence="8" id="KW-0051">Antiviral defense</keyword>
<dbReference type="EMBL" id="VSSS01000018">
    <property type="protein sequence ID" value="TYL96625.1"/>
    <property type="molecule type" value="Genomic_DNA"/>
</dbReference>
<keyword evidence="4" id="KW-0547">Nucleotide-binding</keyword>
<comment type="caution">
    <text evidence="12">The sequence shown here is derived from an EMBL/GenBank/DDBJ whole genome shotgun (WGS) entry which is preliminary data.</text>
</comment>
<keyword evidence="7" id="KW-0546">Nucleotide metabolism</keyword>
<evidence type="ECO:0000313" key="12">
    <source>
        <dbReference type="EMBL" id="TYL96625.1"/>
    </source>
</evidence>
<dbReference type="RefSeq" id="WP_148772288.1">
    <property type="nucleotide sequence ID" value="NZ_VSSS01000018.1"/>
</dbReference>
<evidence type="ECO:0000256" key="9">
    <source>
        <dbReference type="ARBA" id="ARBA00044145"/>
    </source>
</evidence>
<protein>
    <recommendedName>
        <fullName evidence="9">Cyclic GMP-AMP synthase</fullName>
    </recommendedName>
</protein>
<keyword evidence="13" id="KW-1185">Reference proteome</keyword>
<keyword evidence="6" id="KW-0460">Magnesium</keyword>
<evidence type="ECO:0000313" key="13">
    <source>
        <dbReference type="Proteomes" id="UP000324758"/>
    </source>
</evidence>
<proteinExistence type="predicted"/>
<name>A0A5D3KI21_9BRAD</name>
<evidence type="ECO:0000256" key="7">
    <source>
        <dbReference type="ARBA" id="ARBA00023080"/>
    </source>
</evidence>
<evidence type="ECO:0000259" key="11">
    <source>
        <dbReference type="Pfam" id="PF21654"/>
    </source>
</evidence>
<dbReference type="GO" id="GO:0016779">
    <property type="term" value="F:nucleotidyltransferase activity"/>
    <property type="evidence" value="ECO:0007669"/>
    <property type="project" value="UniProtKB-KW"/>
</dbReference>
<dbReference type="GO" id="GO:0009117">
    <property type="term" value="P:nucleotide metabolic process"/>
    <property type="evidence" value="ECO:0007669"/>
    <property type="project" value="UniProtKB-KW"/>
</dbReference>
<evidence type="ECO:0000256" key="8">
    <source>
        <dbReference type="ARBA" id="ARBA00023118"/>
    </source>
</evidence>
<keyword evidence="1" id="KW-0808">Transferase</keyword>
<evidence type="ECO:0000256" key="6">
    <source>
        <dbReference type="ARBA" id="ARBA00022842"/>
    </source>
</evidence>
<evidence type="ECO:0000256" key="1">
    <source>
        <dbReference type="ARBA" id="ARBA00022679"/>
    </source>
</evidence>
<comment type="catalytic activity">
    <reaction evidence="10">
        <text>GTP + ATP = 3',3'-cGAMP + 2 diphosphate</text>
        <dbReference type="Rhea" id="RHEA:35647"/>
        <dbReference type="ChEBI" id="CHEBI:30616"/>
        <dbReference type="ChEBI" id="CHEBI:33019"/>
        <dbReference type="ChEBI" id="CHEBI:37565"/>
        <dbReference type="ChEBI" id="CHEBI:71501"/>
    </reaction>
    <physiologicalReaction direction="left-to-right" evidence="10">
        <dbReference type="Rhea" id="RHEA:35648"/>
    </physiologicalReaction>
</comment>
<evidence type="ECO:0000256" key="10">
    <source>
        <dbReference type="ARBA" id="ARBA00048304"/>
    </source>
</evidence>
<dbReference type="OrthoDB" id="7572058at2"/>
<reference evidence="12 13" key="1">
    <citation type="submission" date="2019-08" db="EMBL/GenBank/DDBJ databases">
        <title>Bradyrhizobium hipponensis sp. nov., a rhizobium isolated from a Lupinus angustifolius root nodule in Tunisia.</title>
        <authorList>
            <person name="Off K."/>
            <person name="Rejili M."/>
            <person name="Mars M."/>
            <person name="Brachmann A."/>
            <person name="Marin M."/>
        </authorList>
    </citation>
    <scope>NUCLEOTIDE SEQUENCE [LARGE SCALE GENOMIC DNA]</scope>
    <source>
        <strain evidence="12 13">CTAW71</strain>
    </source>
</reference>
<evidence type="ECO:0000256" key="3">
    <source>
        <dbReference type="ARBA" id="ARBA00022723"/>
    </source>
</evidence>
<sequence length="210" mass="24099">MHTLNQDPRDDNDYDIDVALLFQRNALPEDPRAARQRVADALGKRCTNFTQEPSARTNAVTVWYAEGYHVDFAVFRSYSDDFGREKIEHASTDWKERNPQEINDWFRKAVATKSPSLGLLTKVPEGQLRRIVRFLKWSTRSRPSWSLPGGLIVSSLVVECYRPSFERDDVALYDRVVALRNCLALDSTIRRCTIPLIDPSSRPTPKSQTK</sequence>
<dbReference type="InterPro" id="IPR048445">
    <property type="entry name" value="DncV-like_NTFase"/>
</dbReference>
<evidence type="ECO:0000256" key="5">
    <source>
        <dbReference type="ARBA" id="ARBA00022840"/>
    </source>
</evidence>
<dbReference type="GO" id="GO:0051607">
    <property type="term" value="P:defense response to virus"/>
    <property type="evidence" value="ECO:0007669"/>
    <property type="project" value="UniProtKB-KW"/>
</dbReference>
<keyword evidence="2" id="KW-0548">Nucleotidyltransferase</keyword>
<keyword evidence="5" id="KW-0067">ATP-binding</keyword>
<dbReference type="GO" id="GO:0005524">
    <property type="term" value="F:ATP binding"/>
    <property type="evidence" value="ECO:0007669"/>
    <property type="project" value="UniProtKB-KW"/>
</dbReference>
<dbReference type="Proteomes" id="UP000324758">
    <property type="component" value="Unassembled WGS sequence"/>
</dbReference>
<evidence type="ECO:0000256" key="2">
    <source>
        <dbReference type="ARBA" id="ARBA00022695"/>
    </source>
</evidence>